<sequence length="229" mass="25809">MPPQAKQNLMDQLRSAIESSDERFITDEKLLPERELSELMGVGRRAIRDALNELEGEGLLFRKQGLGTFVREVGPKSTSLKSLTNRTSPHDIIEVRLEIEPVLARLAATRATPNDIDQMKLFVRRAAQATSPREYEQWDSAFHTKIAESVRNTMFWGVFRLINSVRKEQHWVSSRTRVFTRGVSEEMVRQHDAIVAAIAARDSQAAEEAMRAHIATAGARISQSIVDAT</sequence>
<dbReference type="SUPFAM" id="SSF46785">
    <property type="entry name" value="Winged helix' DNA-binding domain"/>
    <property type="match status" value="1"/>
</dbReference>
<dbReference type="Proteomes" id="UP000231987">
    <property type="component" value="Unassembled WGS sequence"/>
</dbReference>
<feature type="domain" description="HTH gntR-type" evidence="4">
    <location>
        <begin position="3"/>
        <end position="73"/>
    </location>
</feature>
<keyword evidence="3" id="KW-0804">Transcription</keyword>
<dbReference type="Gene3D" id="1.10.10.10">
    <property type="entry name" value="Winged helix-like DNA-binding domain superfamily/Winged helix DNA-binding domain"/>
    <property type="match status" value="1"/>
</dbReference>
<evidence type="ECO:0000259" key="4">
    <source>
        <dbReference type="PROSITE" id="PS50949"/>
    </source>
</evidence>
<evidence type="ECO:0000313" key="5">
    <source>
        <dbReference type="EMBL" id="PJR09094.1"/>
    </source>
</evidence>
<dbReference type="EMBL" id="NJGD01000034">
    <property type="protein sequence ID" value="PJR09094.1"/>
    <property type="molecule type" value="Genomic_DNA"/>
</dbReference>
<keyword evidence="1" id="KW-0805">Transcription regulation</keyword>
<keyword evidence="2" id="KW-0238">DNA-binding</keyword>
<dbReference type="InterPro" id="IPR000524">
    <property type="entry name" value="Tscrpt_reg_HTH_GntR"/>
</dbReference>
<gene>
    <name evidence="5" type="ORF">CEJ86_31980</name>
</gene>
<dbReference type="PROSITE" id="PS50949">
    <property type="entry name" value="HTH_GNTR"/>
    <property type="match status" value="1"/>
</dbReference>
<dbReference type="PANTHER" id="PTHR43537">
    <property type="entry name" value="TRANSCRIPTIONAL REGULATOR, GNTR FAMILY"/>
    <property type="match status" value="1"/>
</dbReference>
<dbReference type="SMART" id="SM00895">
    <property type="entry name" value="FCD"/>
    <property type="match status" value="1"/>
</dbReference>
<accession>A0A2J0YTB1</accession>
<dbReference type="InterPro" id="IPR036390">
    <property type="entry name" value="WH_DNA-bd_sf"/>
</dbReference>
<evidence type="ECO:0000256" key="2">
    <source>
        <dbReference type="ARBA" id="ARBA00023125"/>
    </source>
</evidence>
<dbReference type="GO" id="GO:0003700">
    <property type="term" value="F:DNA-binding transcription factor activity"/>
    <property type="evidence" value="ECO:0007669"/>
    <property type="project" value="InterPro"/>
</dbReference>
<name>A0A2J0YTB1_RHIML</name>
<organism evidence="5 6">
    <name type="scientific">Rhizobium meliloti</name>
    <name type="common">Ensifer meliloti</name>
    <name type="synonym">Sinorhizobium meliloti</name>
    <dbReference type="NCBI Taxonomy" id="382"/>
    <lineage>
        <taxon>Bacteria</taxon>
        <taxon>Pseudomonadati</taxon>
        <taxon>Pseudomonadota</taxon>
        <taxon>Alphaproteobacteria</taxon>
        <taxon>Hyphomicrobiales</taxon>
        <taxon>Rhizobiaceae</taxon>
        <taxon>Sinorhizobium/Ensifer group</taxon>
        <taxon>Sinorhizobium</taxon>
    </lineage>
</organism>
<dbReference type="Pfam" id="PF00392">
    <property type="entry name" value="GntR"/>
    <property type="match status" value="1"/>
</dbReference>
<evidence type="ECO:0000256" key="3">
    <source>
        <dbReference type="ARBA" id="ARBA00023163"/>
    </source>
</evidence>
<dbReference type="PRINTS" id="PR00035">
    <property type="entry name" value="HTHGNTR"/>
</dbReference>
<reference evidence="5 6" key="1">
    <citation type="submission" date="2017-06" db="EMBL/GenBank/DDBJ databases">
        <title>Ensifer strains isolated from leguminous trees and herbs display diverse denitrification phenotypes with some acting as strong N2O sinks.</title>
        <authorList>
            <person name="Woliy K."/>
            <person name="Mania D."/>
            <person name="Bakken L.R."/>
            <person name="Frostegard A."/>
        </authorList>
    </citation>
    <scope>NUCLEOTIDE SEQUENCE [LARGE SCALE GENOMIC DNA]</scope>
    <source>
        <strain evidence="5 6">AC50a</strain>
    </source>
</reference>
<dbReference type="SMART" id="SM00345">
    <property type="entry name" value="HTH_GNTR"/>
    <property type="match status" value="1"/>
</dbReference>
<proteinExistence type="predicted"/>
<dbReference type="Pfam" id="PF07729">
    <property type="entry name" value="FCD"/>
    <property type="match status" value="1"/>
</dbReference>
<dbReference type="GO" id="GO:0003677">
    <property type="term" value="F:DNA binding"/>
    <property type="evidence" value="ECO:0007669"/>
    <property type="project" value="UniProtKB-KW"/>
</dbReference>
<dbReference type="PANTHER" id="PTHR43537:SF5">
    <property type="entry name" value="UXU OPERON TRANSCRIPTIONAL REGULATOR"/>
    <property type="match status" value="1"/>
</dbReference>
<dbReference type="SUPFAM" id="SSF48008">
    <property type="entry name" value="GntR ligand-binding domain-like"/>
    <property type="match status" value="1"/>
</dbReference>
<dbReference type="InterPro" id="IPR036388">
    <property type="entry name" value="WH-like_DNA-bd_sf"/>
</dbReference>
<evidence type="ECO:0000313" key="6">
    <source>
        <dbReference type="Proteomes" id="UP000231987"/>
    </source>
</evidence>
<comment type="caution">
    <text evidence="5">The sequence shown here is derived from an EMBL/GenBank/DDBJ whole genome shotgun (WGS) entry which is preliminary data.</text>
</comment>
<dbReference type="Gene3D" id="1.20.120.530">
    <property type="entry name" value="GntR ligand-binding domain-like"/>
    <property type="match status" value="1"/>
</dbReference>
<dbReference type="InterPro" id="IPR011711">
    <property type="entry name" value="GntR_C"/>
</dbReference>
<dbReference type="AlphaFoldDB" id="A0A2J0YTB1"/>
<dbReference type="InterPro" id="IPR008920">
    <property type="entry name" value="TF_FadR/GntR_C"/>
</dbReference>
<dbReference type="CDD" id="cd07377">
    <property type="entry name" value="WHTH_GntR"/>
    <property type="match status" value="1"/>
</dbReference>
<evidence type="ECO:0000256" key="1">
    <source>
        <dbReference type="ARBA" id="ARBA00023015"/>
    </source>
</evidence>
<protein>
    <submittedName>
        <fullName evidence="5">GntR family transcriptional regulator</fullName>
    </submittedName>
</protein>